<keyword evidence="2" id="KW-1185">Reference proteome</keyword>
<organism evidence="1 2">
    <name type="scientific">Marinicrinis sediminis</name>
    <dbReference type="NCBI Taxonomy" id="1652465"/>
    <lineage>
        <taxon>Bacteria</taxon>
        <taxon>Bacillati</taxon>
        <taxon>Bacillota</taxon>
        <taxon>Bacilli</taxon>
        <taxon>Bacillales</taxon>
        <taxon>Paenibacillaceae</taxon>
    </lineage>
</organism>
<reference evidence="2" key="1">
    <citation type="journal article" date="2019" name="Int. J. Syst. Evol. Microbiol.">
        <title>The Global Catalogue of Microorganisms (GCM) 10K type strain sequencing project: providing services to taxonomists for standard genome sequencing and annotation.</title>
        <authorList>
            <consortium name="The Broad Institute Genomics Platform"/>
            <consortium name="The Broad Institute Genome Sequencing Center for Infectious Disease"/>
            <person name="Wu L."/>
            <person name="Ma J."/>
        </authorList>
    </citation>
    <scope>NUCLEOTIDE SEQUENCE [LARGE SCALE GENOMIC DNA]</scope>
    <source>
        <strain evidence="2">KCTC 33676</strain>
    </source>
</reference>
<dbReference type="Gene3D" id="3.10.180.10">
    <property type="entry name" value="2,3-Dihydroxybiphenyl 1,2-Dioxygenase, domain 1"/>
    <property type="match status" value="1"/>
</dbReference>
<dbReference type="SUPFAM" id="SSF54593">
    <property type="entry name" value="Glyoxalase/Bleomycin resistance protein/Dihydroxybiphenyl dioxygenase"/>
    <property type="match status" value="1"/>
</dbReference>
<evidence type="ECO:0000313" key="2">
    <source>
        <dbReference type="Proteomes" id="UP001597497"/>
    </source>
</evidence>
<evidence type="ECO:0000313" key="1">
    <source>
        <dbReference type="EMBL" id="MFD2670168.1"/>
    </source>
</evidence>
<dbReference type="EMBL" id="JBHUMM010000001">
    <property type="protein sequence ID" value="MFD2670168.1"/>
    <property type="molecule type" value="Genomic_DNA"/>
</dbReference>
<dbReference type="RefSeq" id="WP_379927506.1">
    <property type="nucleotide sequence ID" value="NZ_JBHUMM010000001.1"/>
</dbReference>
<gene>
    <name evidence="1" type="ORF">ACFSUC_00940</name>
</gene>
<proteinExistence type="predicted"/>
<protein>
    <submittedName>
        <fullName evidence="1">VOC family protein</fullName>
    </submittedName>
</protein>
<accession>A0ABW5R566</accession>
<dbReference type="Proteomes" id="UP001597497">
    <property type="component" value="Unassembled WGS sequence"/>
</dbReference>
<dbReference type="InterPro" id="IPR029068">
    <property type="entry name" value="Glyas_Bleomycin-R_OHBP_Dase"/>
</dbReference>
<sequence length="114" mass="12774">MKLIGIRYVDVVEEQEKMAAFFEKQLGLGNAWDQQELFQGSIYKAGDSWMEFWQKSDQMPAGAMLQLIVDDANAFAEHARQNGLSPHGPVTQHGEIIYYLTAPNGMPVTLQSKA</sequence>
<name>A0ABW5R566_9BACL</name>
<comment type="caution">
    <text evidence="1">The sequence shown here is derived from an EMBL/GenBank/DDBJ whole genome shotgun (WGS) entry which is preliminary data.</text>
</comment>